<keyword evidence="6 13" id="KW-0418">Kinase</keyword>
<evidence type="ECO:0000313" key="13">
    <source>
        <dbReference type="EMBL" id="RDD89815.1"/>
    </source>
</evidence>
<dbReference type="Gene3D" id="3.30.565.10">
    <property type="entry name" value="Histidine kinase-like ATPase, C-terminal domain"/>
    <property type="match status" value="1"/>
</dbReference>
<keyword evidence="8" id="KW-0902">Two-component regulatory system</keyword>
<evidence type="ECO:0000256" key="7">
    <source>
        <dbReference type="ARBA" id="ARBA00022840"/>
    </source>
</evidence>
<dbReference type="InterPro" id="IPR050482">
    <property type="entry name" value="Sensor_HK_TwoCompSys"/>
</dbReference>
<comment type="catalytic activity">
    <reaction evidence="1">
        <text>ATP + protein L-histidine = ADP + protein N-phospho-L-histidine.</text>
        <dbReference type="EC" id="2.7.13.3"/>
    </reaction>
</comment>
<dbReference type="OrthoDB" id="227596at2"/>
<evidence type="ECO:0000313" key="14">
    <source>
        <dbReference type="Proteomes" id="UP000253742"/>
    </source>
</evidence>
<dbReference type="Pfam" id="PF02518">
    <property type="entry name" value="HATPase_c"/>
    <property type="match status" value="1"/>
</dbReference>
<keyword evidence="10" id="KW-0812">Transmembrane</keyword>
<proteinExistence type="predicted"/>
<keyword evidence="5" id="KW-0547">Nucleotide-binding</keyword>
<feature type="transmembrane region" description="Helical" evidence="10">
    <location>
        <begin position="113"/>
        <end position="134"/>
    </location>
</feature>
<feature type="transmembrane region" description="Helical" evidence="10">
    <location>
        <begin position="73"/>
        <end position="93"/>
    </location>
</feature>
<evidence type="ECO:0000256" key="6">
    <source>
        <dbReference type="ARBA" id="ARBA00022777"/>
    </source>
</evidence>
<feature type="compositionally biased region" description="Low complexity" evidence="9">
    <location>
        <begin position="431"/>
        <end position="443"/>
    </location>
</feature>
<dbReference type="SUPFAM" id="SSF55874">
    <property type="entry name" value="ATPase domain of HSP90 chaperone/DNA topoisomerase II/histidine kinase"/>
    <property type="match status" value="1"/>
</dbReference>
<dbReference type="Gene3D" id="1.20.5.1930">
    <property type="match status" value="1"/>
</dbReference>
<dbReference type="GO" id="GO:0005524">
    <property type="term" value="F:ATP binding"/>
    <property type="evidence" value="ECO:0007669"/>
    <property type="project" value="UniProtKB-KW"/>
</dbReference>
<feature type="domain" description="Signal transduction histidine kinase subgroup 3 dimerisation and phosphoacceptor" evidence="12">
    <location>
        <begin position="192"/>
        <end position="256"/>
    </location>
</feature>
<evidence type="ECO:0000256" key="1">
    <source>
        <dbReference type="ARBA" id="ARBA00000085"/>
    </source>
</evidence>
<feature type="transmembrane region" description="Helical" evidence="10">
    <location>
        <begin position="535"/>
        <end position="556"/>
    </location>
</feature>
<feature type="region of interest" description="Disordered" evidence="9">
    <location>
        <begin position="474"/>
        <end position="510"/>
    </location>
</feature>
<evidence type="ECO:0000259" key="11">
    <source>
        <dbReference type="Pfam" id="PF02518"/>
    </source>
</evidence>
<name>A0A369VCD4_9ACTN</name>
<evidence type="ECO:0000259" key="12">
    <source>
        <dbReference type="Pfam" id="PF07730"/>
    </source>
</evidence>
<dbReference type="InterPro" id="IPR011712">
    <property type="entry name" value="Sig_transdc_His_kin_sub3_dim/P"/>
</dbReference>
<dbReference type="PANTHER" id="PTHR24421">
    <property type="entry name" value="NITRATE/NITRITE SENSOR PROTEIN NARX-RELATED"/>
    <property type="match status" value="1"/>
</dbReference>
<dbReference type="InterPro" id="IPR036890">
    <property type="entry name" value="HATPase_C_sf"/>
</dbReference>
<dbReference type="AlphaFoldDB" id="A0A369VCD4"/>
<dbReference type="Proteomes" id="UP000253742">
    <property type="component" value="Unassembled WGS sequence"/>
</dbReference>
<dbReference type="EMBL" id="QQBH01000004">
    <property type="protein sequence ID" value="RDD89815.1"/>
    <property type="molecule type" value="Genomic_DNA"/>
</dbReference>
<dbReference type="Pfam" id="PF07730">
    <property type="entry name" value="HisKA_3"/>
    <property type="match status" value="1"/>
</dbReference>
<dbReference type="InterPro" id="IPR003594">
    <property type="entry name" value="HATPase_dom"/>
</dbReference>
<feature type="region of interest" description="Disordered" evidence="9">
    <location>
        <begin position="340"/>
        <end position="451"/>
    </location>
</feature>
<dbReference type="RefSeq" id="WP_114527942.1">
    <property type="nucleotide sequence ID" value="NZ_QQBH01000004.1"/>
</dbReference>
<keyword evidence="4" id="KW-0808">Transferase</keyword>
<keyword evidence="10" id="KW-0472">Membrane</keyword>
<keyword evidence="7" id="KW-0067">ATP-binding</keyword>
<dbReference type="PANTHER" id="PTHR24421:SF10">
    <property type="entry name" value="NITRATE_NITRITE SENSOR PROTEIN NARQ"/>
    <property type="match status" value="1"/>
</dbReference>
<dbReference type="GO" id="GO:0000155">
    <property type="term" value="F:phosphorelay sensor kinase activity"/>
    <property type="evidence" value="ECO:0007669"/>
    <property type="project" value="InterPro"/>
</dbReference>
<gene>
    <name evidence="13" type="ORF">DVZ84_07180</name>
</gene>
<accession>A0A369VCD4</accession>
<protein>
    <recommendedName>
        <fullName evidence="2">histidine kinase</fullName>
        <ecNumber evidence="2">2.7.13.3</ecNumber>
    </recommendedName>
</protein>
<keyword evidence="10" id="KW-1133">Transmembrane helix</keyword>
<keyword evidence="3" id="KW-0597">Phosphoprotein</keyword>
<evidence type="ECO:0000256" key="2">
    <source>
        <dbReference type="ARBA" id="ARBA00012438"/>
    </source>
</evidence>
<feature type="region of interest" description="Disordered" evidence="9">
    <location>
        <begin position="279"/>
        <end position="298"/>
    </location>
</feature>
<evidence type="ECO:0000256" key="9">
    <source>
        <dbReference type="SAM" id="MobiDB-lite"/>
    </source>
</evidence>
<dbReference type="GO" id="GO:0046983">
    <property type="term" value="F:protein dimerization activity"/>
    <property type="evidence" value="ECO:0007669"/>
    <property type="project" value="InterPro"/>
</dbReference>
<reference evidence="13 14" key="1">
    <citation type="submission" date="2018-07" db="EMBL/GenBank/DDBJ databases">
        <title>Genome guided investigation of antibiotics producing actinomycetales strain isolated from a Macau mangrove ecosystem.</title>
        <authorList>
            <person name="Hu D."/>
        </authorList>
    </citation>
    <scope>NUCLEOTIDE SEQUENCE [LARGE SCALE GENOMIC DNA]</scope>
    <source>
        <strain evidence="13 14">2297</strain>
    </source>
</reference>
<sequence length="639" mass="67066">MHPWQAVRRRAESLPRALGSGTPPARRGDLVLLLVLLPPAAFVSETPLTAPAGPLTACLVAAAVVVRRTMPLLSLLLAALLGLSYPWFGASPWPAMATVVLSWLAGRRLTRLWPAHLVFLCVAVAGLLLVATVAQPKDWLSLLMTEFTTCVLPWWAGNWWSQRTALAHAGWEHAEQLEWRQRHIADQARLKERARIAQDMHDSLGHELSVMALLAGGLELAPGLSEQHRAAVGQLRERCTTATERLHEVIGLLREDPTPSLTPADESIGQLVRRFRRSGTPVEFQEDGARERERPGTPLLSDLAAYRVVQEALTNAAKHAAGAPVAVRVTHTADETVVTITNERPEQAADGPATGTGSGDAPATRDGSGDAPPTRGGSGDAPPTRGGSEPAGSGSGLIGLDERVRLAGGTLRTGPHAGGFQVHARLPRPRGASSVAAGTEGTAGTTGQGAGVEPAGAGVEPAGAGYVANGSGAAGGGARAARGESRTGTEEYGAAENGSQAAWDDSGADAPWPGVASRTALLRTRARLRRDARRAALIPVVLGAALVALLGGLYVFTSATTSVSPEDYAGIRVGQTRDDLAPVLPDRRIRKPPPVISEPPPPAGAECEYYRASRGLLDFGGTMYRLCFEGDVLRAKDKL</sequence>
<feature type="domain" description="Histidine kinase/HSP90-like ATPase" evidence="11">
    <location>
        <begin position="304"/>
        <end position="429"/>
    </location>
</feature>
<comment type="caution">
    <text evidence="13">The sequence shown here is derived from an EMBL/GenBank/DDBJ whole genome shotgun (WGS) entry which is preliminary data.</text>
</comment>
<dbReference type="GO" id="GO:0016020">
    <property type="term" value="C:membrane"/>
    <property type="evidence" value="ECO:0007669"/>
    <property type="project" value="InterPro"/>
</dbReference>
<dbReference type="CDD" id="cd16917">
    <property type="entry name" value="HATPase_UhpB-NarQ-NarX-like"/>
    <property type="match status" value="1"/>
</dbReference>
<dbReference type="EC" id="2.7.13.3" evidence="2"/>
<organism evidence="13 14">
    <name type="scientific">Streptomyces parvulus</name>
    <dbReference type="NCBI Taxonomy" id="146923"/>
    <lineage>
        <taxon>Bacteria</taxon>
        <taxon>Bacillati</taxon>
        <taxon>Actinomycetota</taxon>
        <taxon>Actinomycetes</taxon>
        <taxon>Kitasatosporales</taxon>
        <taxon>Streptomycetaceae</taxon>
        <taxon>Streptomyces</taxon>
    </lineage>
</organism>
<evidence type="ECO:0000256" key="3">
    <source>
        <dbReference type="ARBA" id="ARBA00022553"/>
    </source>
</evidence>
<evidence type="ECO:0000256" key="4">
    <source>
        <dbReference type="ARBA" id="ARBA00022679"/>
    </source>
</evidence>
<evidence type="ECO:0000256" key="10">
    <source>
        <dbReference type="SAM" id="Phobius"/>
    </source>
</evidence>
<evidence type="ECO:0000256" key="8">
    <source>
        <dbReference type="ARBA" id="ARBA00023012"/>
    </source>
</evidence>
<evidence type="ECO:0000256" key="5">
    <source>
        <dbReference type="ARBA" id="ARBA00022741"/>
    </source>
</evidence>